<dbReference type="InterPro" id="IPR047575">
    <property type="entry name" value="Sm"/>
</dbReference>
<gene>
    <name evidence="4" type="ORF">LCGC14_0611490</name>
    <name evidence="3" type="ORF">LCGC14_1757280</name>
</gene>
<dbReference type="PROSITE" id="PS52002">
    <property type="entry name" value="SM"/>
    <property type="match status" value="1"/>
</dbReference>
<dbReference type="SUPFAM" id="SSF50182">
    <property type="entry name" value="Sm-like ribonucleoproteins"/>
    <property type="match status" value="1"/>
</dbReference>
<dbReference type="InterPro" id="IPR001163">
    <property type="entry name" value="Sm_dom_euk/arc"/>
</dbReference>
<evidence type="ECO:0000313" key="3">
    <source>
        <dbReference type="EMBL" id="KKM05124.1"/>
    </source>
</evidence>
<comment type="caution">
    <text evidence="4">The sequence shown here is derived from an EMBL/GenBank/DDBJ whole genome shotgun (WGS) entry which is preliminary data.</text>
</comment>
<dbReference type="PANTHER" id="PTHR11021">
    <property type="entry name" value="SMALL NUCLEAR RIBONUCLEOPROTEIN F SNRNP-F"/>
    <property type="match status" value="1"/>
</dbReference>
<proteinExistence type="predicted"/>
<dbReference type="GO" id="GO:0000398">
    <property type="term" value="P:mRNA splicing, via spliceosome"/>
    <property type="evidence" value="ECO:0007669"/>
    <property type="project" value="InterPro"/>
</dbReference>
<dbReference type="AlphaFoldDB" id="A0A0F9R7K2"/>
<dbReference type="EMBL" id="LAZR01016295">
    <property type="protein sequence ID" value="KKM05124.1"/>
    <property type="molecule type" value="Genomic_DNA"/>
</dbReference>
<dbReference type="EMBL" id="LAZR01001014">
    <property type="protein sequence ID" value="KKN52540.1"/>
    <property type="molecule type" value="Genomic_DNA"/>
</dbReference>
<feature type="domain" description="Sm" evidence="2">
    <location>
        <begin position="13"/>
        <end position="85"/>
    </location>
</feature>
<organism evidence="4">
    <name type="scientific">marine sediment metagenome</name>
    <dbReference type="NCBI Taxonomy" id="412755"/>
    <lineage>
        <taxon>unclassified sequences</taxon>
        <taxon>metagenomes</taxon>
        <taxon>ecological metagenomes</taxon>
    </lineage>
</organism>
<dbReference type="GO" id="GO:0003723">
    <property type="term" value="F:RNA binding"/>
    <property type="evidence" value="ECO:0007669"/>
    <property type="project" value="InterPro"/>
</dbReference>
<sequence>MSNRNDNQQRSKAPLNILQQSQGSIILLRLKDGTEYRGLLKEIDAYMNMILEDATELLESTPVAKYNEIFIRGNNLLFIKPDASQIT</sequence>
<keyword evidence="1" id="KW-0687">Ribonucleoprotein</keyword>
<dbReference type="PIRSF" id="PIRSF006609">
    <property type="entry name" value="snRNP_SmF"/>
    <property type="match status" value="1"/>
</dbReference>
<evidence type="ECO:0000256" key="1">
    <source>
        <dbReference type="ARBA" id="ARBA00023274"/>
    </source>
</evidence>
<dbReference type="CDD" id="cd01726">
    <property type="entry name" value="LSm6"/>
    <property type="match status" value="1"/>
</dbReference>
<dbReference type="Gene3D" id="2.30.30.100">
    <property type="match status" value="1"/>
</dbReference>
<dbReference type="SMART" id="SM00651">
    <property type="entry name" value="Sm"/>
    <property type="match status" value="1"/>
</dbReference>
<accession>A0A0F9R7K2</accession>
<dbReference type="Pfam" id="PF01423">
    <property type="entry name" value="LSM"/>
    <property type="match status" value="1"/>
</dbReference>
<reference evidence="4" key="1">
    <citation type="journal article" date="2015" name="Nature">
        <title>Complex archaea that bridge the gap between prokaryotes and eukaryotes.</title>
        <authorList>
            <person name="Spang A."/>
            <person name="Saw J.H."/>
            <person name="Jorgensen S.L."/>
            <person name="Zaremba-Niedzwiedzka K."/>
            <person name="Martijn J."/>
            <person name="Lind A.E."/>
            <person name="van Eijk R."/>
            <person name="Schleper C."/>
            <person name="Guy L."/>
            <person name="Ettema T.J."/>
        </authorList>
    </citation>
    <scope>NUCLEOTIDE SEQUENCE</scope>
</reference>
<dbReference type="InterPro" id="IPR016487">
    <property type="entry name" value="Lsm6/sSmF"/>
</dbReference>
<dbReference type="GO" id="GO:0005634">
    <property type="term" value="C:nucleus"/>
    <property type="evidence" value="ECO:0007669"/>
    <property type="project" value="UniProtKB-ARBA"/>
</dbReference>
<dbReference type="InterPro" id="IPR010920">
    <property type="entry name" value="LSM_dom_sf"/>
</dbReference>
<name>A0A0F9R7K2_9ZZZZ</name>
<evidence type="ECO:0000313" key="4">
    <source>
        <dbReference type="EMBL" id="KKN52540.1"/>
    </source>
</evidence>
<protein>
    <recommendedName>
        <fullName evidence="2">Sm domain-containing protein</fullName>
    </recommendedName>
</protein>
<evidence type="ECO:0000259" key="2">
    <source>
        <dbReference type="PROSITE" id="PS52002"/>
    </source>
</evidence>
<dbReference type="GO" id="GO:1990904">
    <property type="term" value="C:ribonucleoprotein complex"/>
    <property type="evidence" value="ECO:0007669"/>
    <property type="project" value="UniProtKB-KW"/>
</dbReference>
<dbReference type="PANTHER" id="PTHR11021:SF0">
    <property type="entry name" value="SMALL NUCLEAR RIBONUCLEOPROTEIN F"/>
    <property type="match status" value="1"/>
</dbReference>